<evidence type="ECO:0000313" key="2">
    <source>
        <dbReference type="EMBL" id="ABP50019.1"/>
    </source>
</evidence>
<dbReference type="Proteomes" id="UP000001567">
    <property type="component" value="Chromosome"/>
</dbReference>
<gene>
    <name evidence="2" type="ordered locus">Pars_0420</name>
</gene>
<keyword evidence="1" id="KW-1133">Transmembrane helix</keyword>
<sequence>MISDFIADLDIKENINIYYNVEFAKIVKFDSSYVYTYIDLNLYLVFNVAGVVNMVAAVWHGVALWVYAVVVAPLIYHISLTYKGI</sequence>
<organism evidence="2 3">
    <name type="scientific">Pyrobaculum arsenaticum (strain DSM 13514 / JCM 11321 / PZ6)</name>
    <dbReference type="NCBI Taxonomy" id="340102"/>
    <lineage>
        <taxon>Archaea</taxon>
        <taxon>Thermoproteota</taxon>
        <taxon>Thermoprotei</taxon>
        <taxon>Thermoproteales</taxon>
        <taxon>Thermoproteaceae</taxon>
        <taxon>Pyrobaculum</taxon>
    </lineage>
</organism>
<proteinExistence type="predicted"/>
<keyword evidence="1" id="KW-0472">Membrane</keyword>
<dbReference type="AlphaFoldDB" id="A4WI02"/>
<feature type="transmembrane region" description="Helical" evidence="1">
    <location>
        <begin position="40"/>
        <end position="59"/>
    </location>
</feature>
<dbReference type="STRING" id="340102.Pars_0420"/>
<keyword evidence="1" id="KW-0812">Transmembrane</keyword>
<dbReference type="HOGENOM" id="CLU_2505075_0_0_2"/>
<feature type="transmembrane region" description="Helical" evidence="1">
    <location>
        <begin position="65"/>
        <end position="82"/>
    </location>
</feature>
<protein>
    <submittedName>
        <fullName evidence="2">Uncharacterized protein</fullName>
    </submittedName>
</protein>
<evidence type="ECO:0000313" key="3">
    <source>
        <dbReference type="Proteomes" id="UP000001567"/>
    </source>
</evidence>
<reference evidence="2 3" key="1">
    <citation type="submission" date="2007-04" db="EMBL/GenBank/DDBJ databases">
        <title>Complete sequence of Pyrobaculum arsenaticum DSM 13514.</title>
        <authorList>
            <consortium name="US DOE Joint Genome Institute"/>
            <person name="Copeland A."/>
            <person name="Lucas S."/>
            <person name="Lapidus A."/>
            <person name="Barry K."/>
            <person name="Glavina del Rio T."/>
            <person name="Dalin E."/>
            <person name="Tice H."/>
            <person name="Pitluck S."/>
            <person name="Chain P."/>
            <person name="Malfatti S."/>
            <person name="Shin M."/>
            <person name="Vergez L."/>
            <person name="Schmutz J."/>
            <person name="Larimer F."/>
            <person name="Land M."/>
            <person name="Hauser L."/>
            <person name="Kyrpides N."/>
            <person name="Mikhailova N."/>
            <person name="Cozen A.E."/>
            <person name="Fitz-Gibbon S.T."/>
            <person name="House C.H."/>
            <person name="Saltikov C."/>
            <person name="Lowe T.M."/>
            <person name="Richardson P."/>
        </authorList>
    </citation>
    <scope>NUCLEOTIDE SEQUENCE [LARGE SCALE GENOMIC DNA]</scope>
    <source>
        <strain evidence="3">ATCC 700994 / DSM 13514 / JCM 11321 / PZ6</strain>
    </source>
</reference>
<evidence type="ECO:0000256" key="1">
    <source>
        <dbReference type="SAM" id="Phobius"/>
    </source>
</evidence>
<dbReference type="EMBL" id="CP000660">
    <property type="protein sequence ID" value="ABP50019.1"/>
    <property type="molecule type" value="Genomic_DNA"/>
</dbReference>
<accession>A4WI02</accession>
<name>A4WI02_PYRAR</name>
<dbReference type="KEGG" id="pas:Pars_0420"/>